<accession>A0A931BI39</accession>
<evidence type="ECO:0000313" key="2">
    <source>
        <dbReference type="Proteomes" id="UP000645610"/>
    </source>
</evidence>
<dbReference type="Proteomes" id="UP000645610">
    <property type="component" value="Unassembled WGS sequence"/>
</dbReference>
<sequence length="84" mass="9530">MGFTNHNLTEHLLALEPTDFVQGPTPVADDMPPLWVFGRNIYTSELRVEVSLGPIHHPYACIAYSVSERPMTYPLRQLAPKRKP</sequence>
<reference evidence="1 2" key="1">
    <citation type="submission" date="2020-11" db="EMBL/GenBank/DDBJ databases">
        <authorList>
            <person name="Kim M.K."/>
        </authorList>
    </citation>
    <scope>NUCLEOTIDE SEQUENCE [LARGE SCALE GENOMIC DNA]</scope>
    <source>
        <strain evidence="1 2">BT439</strain>
    </source>
</reference>
<proteinExistence type="predicted"/>
<evidence type="ECO:0000313" key="1">
    <source>
        <dbReference type="EMBL" id="MBF9144384.1"/>
    </source>
</evidence>
<name>A0A931BI39_9BACT</name>
<dbReference type="RefSeq" id="WP_196288742.1">
    <property type="nucleotide sequence ID" value="NZ_JADQDP010000008.1"/>
</dbReference>
<keyword evidence="2" id="KW-1185">Reference proteome</keyword>
<dbReference type="AlphaFoldDB" id="A0A931BI39"/>
<protein>
    <submittedName>
        <fullName evidence="1">Uncharacterized protein</fullName>
    </submittedName>
</protein>
<comment type="caution">
    <text evidence="1">The sequence shown here is derived from an EMBL/GenBank/DDBJ whole genome shotgun (WGS) entry which is preliminary data.</text>
</comment>
<gene>
    <name evidence="1" type="ORF">I2I01_22265</name>
</gene>
<organism evidence="1 2">
    <name type="scientific">Hymenobacter properus</name>
    <dbReference type="NCBI Taxonomy" id="2791026"/>
    <lineage>
        <taxon>Bacteria</taxon>
        <taxon>Pseudomonadati</taxon>
        <taxon>Bacteroidota</taxon>
        <taxon>Cytophagia</taxon>
        <taxon>Cytophagales</taxon>
        <taxon>Hymenobacteraceae</taxon>
        <taxon>Hymenobacter</taxon>
    </lineage>
</organism>
<dbReference type="EMBL" id="JADQDP010000008">
    <property type="protein sequence ID" value="MBF9144384.1"/>
    <property type="molecule type" value="Genomic_DNA"/>
</dbReference>